<keyword evidence="2" id="KW-1185">Reference proteome</keyword>
<evidence type="ECO:0000313" key="2">
    <source>
        <dbReference type="Proteomes" id="UP000053237"/>
    </source>
</evidence>
<accession>A0A024G634</accession>
<dbReference type="InParanoid" id="A0A024G634"/>
<sequence length="139" mass="16239">MSYECGKNLNLLEVWDIAYSYCSDLRKEYCDVVSYHSEFEEIFASVLFASTGICVPTTSIDDFDSVTTTIKSTIRSNRSVDQIQKSKVPPCQHKSRWMPEWKKVVLFEYYLISLCCKLEKLNLLYVIHCRLQNKRLLGM</sequence>
<name>A0A024G634_9STRA</name>
<gene>
    <name evidence="1" type="ORF">BN9_029120</name>
</gene>
<reference evidence="1 2" key="1">
    <citation type="submission" date="2012-05" db="EMBL/GenBank/DDBJ databases">
        <title>Recombination and specialization in a pathogen metapopulation.</title>
        <authorList>
            <person name="Gardiner A."/>
            <person name="Kemen E."/>
            <person name="Schultz-Larsen T."/>
            <person name="MacLean D."/>
            <person name="Van Oosterhout C."/>
            <person name="Jones J.D.G."/>
        </authorList>
    </citation>
    <scope>NUCLEOTIDE SEQUENCE [LARGE SCALE GENOMIC DNA]</scope>
    <source>
        <strain evidence="1 2">Ac Nc2</strain>
    </source>
</reference>
<dbReference type="Proteomes" id="UP000053237">
    <property type="component" value="Unassembled WGS sequence"/>
</dbReference>
<organism evidence="1 2">
    <name type="scientific">Albugo candida</name>
    <dbReference type="NCBI Taxonomy" id="65357"/>
    <lineage>
        <taxon>Eukaryota</taxon>
        <taxon>Sar</taxon>
        <taxon>Stramenopiles</taxon>
        <taxon>Oomycota</taxon>
        <taxon>Peronosporomycetes</taxon>
        <taxon>Albuginales</taxon>
        <taxon>Albuginaceae</taxon>
        <taxon>Albugo</taxon>
    </lineage>
</organism>
<comment type="caution">
    <text evidence="1">The sequence shown here is derived from an EMBL/GenBank/DDBJ whole genome shotgun (WGS) entry which is preliminary data.</text>
</comment>
<protein>
    <submittedName>
        <fullName evidence="1">Uncharacterized protein</fullName>
    </submittedName>
</protein>
<dbReference type="AlphaFoldDB" id="A0A024G634"/>
<evidence type="ECO:0000313" key="1">
    <source>
        <dbReference type="EMBL" id="CCI42128.1"/>
    </source>
</evidence>
<proteinExistence type="predicted"/>
<dbReference type="EMBL" id="CAIX01000030">
    <property type="protein sequence ID" value="CCI42128.1"/>
    <property type="molecule type" value="Genomic_DNA"/>
</dbReference>